<sequence>MQEEFSSKMEIVKTLEKEWGETPAGFYNSKTNKSVEKFWTYNRCLQYLFKLRREYVRTEYGRMHKSML</sequence>
<name>A0A6J5NT27_9CAUD</name>
<gene>
    <name evidence="1" type="ORF">UFOVP723_118</name>
</gene>
<accession>A0A6J5NT27</accession>
<organism evidence="1">
    <name type="scientific">uncultured Caudovirales phage</name>
    <dbReference type="NCBI Taxonomy" id="2100421"/>
    <lineage>
        <taxon>Viruses</taxon>
        <taxon>Duplodnaviria</taxon>
        <taxon>Heunggongvirae</taxon>
        <taxon>Uroviricota</taxon>
        <taxon>Caudoviricetes</taxon>
        <taxon>Peduoviridae</taxon>
        <taxon>Maltschvirus</taxon>
        <taxon>Maltschvirus maltsch</taxon>
    </lineage>
</organism>
<proteinExistence type="predicted"/>
<reference evidence="1" key="1">
    <citation type="submission" date="2020-04" db="EMBL/GenBank/DDBJ databases">
        <authorList>
            <person name="Chiriac C."/>
            <person name="Salcher M."/>
            <person name="Ghai R."/>
            <person name="Kavagutti S V."/>
        </authorList>
    </citation>
    <scope>NUCLEOTIDE SEQUENCE</scope>
</reference>
<dbReference type="EMBL" id="LR796697">
    <property type="protein sequence ID" value="CAB4160258.1"/>
    <property type="molecule type" value="Genomic_DNA"/>
</dbReference>
<protein>
    <submittedName>
        <fullName evidence="1">Uncharacterized protein</fullName>
    </submittedName>
</protein>
<evidence type="ECO:0000313" key="1">
    <source>
        <dbReference type="EMBL" id="CAB4160258.1"/>
    </source>
</evidence>